<reference evidence="1 2" key="1">
    <citation type="journal article" date="2021" name="Hortic Res">
        <title>High-quality reference genome and annotation aids understanding of berry development for evergreen blueberry (Vaccinium darrowii).</title>
        <authorList>
            <person name="Yu J."/>
            <person name="Hulse-Kemp A.M."/>
            <person name="Babiker E."/>
            <person name="Staton M."/>
        </authorList>
    </citation>
    <scope>NUCLEOTIDE SEQUENCE [LARGE SCALE GENOMIC DNA]</scope>
    <source>
        <strain evidence="2">cv. NJ 8807/NJ 8810</strain>
        <tissue evidence="1">Young leaf</tissue>
    </source>
</reference>
<comment type="caution">
    <text evidence="1">The sequence shown here is derived from an EMBL/GenBank/DDBJ whole genome shotgun (WGS) entry which is preliminary data.</text>
</comment>
<accession>A0ACB7Y2B3</accession>
<protein>
    <submittedName>
        <fullName evidence="1">Uncharacterized protein</fullName>
    </submittedName>
</protein>
<evidence type="ECO:0000313" key="1">
    <source>
        <dbReference type="EMBL" id="KAH7847352.1"/>
    </source>
</evidence>
<dbReference type="Proteomes" id="UP000828048">
    <property type="component" value="Chromosome 5"/>
</dbReference>
<dbReference type="EMBL" id="CM037155">
    <property type="protein sequence ID" value="KAH7847352.1"/>
    <property type="molecule type" value="Genomic_DNA"/>
</dbReference>
<name>A0ACB7Y2B3_9ERIC</name>
<keyword evidence="2" id="KW-1185">Reference proteome</keyword>
<evidence type="ECO:0000313" key="2">
    <source>
        <dbReference type="Proteomes" id="UP000828048"/>
    </source>
</evidence>
<proteinExistence type="predicted"/>
<organism evidence="1 2">
    <name type="scientific">Vaccinium darrowii</name>
    <dbReference type="NCBI Taxonomy" id="229202"/>
    <lineage>
        <taxon>Eukaryota</taxon>
        <taxon>Viridiplantae</taxon>
        <taxon>Streptophyta</taxon>
        <taxon>Embryophyta</taxon>
        <taxon>Tracheophyta</taxon>
        <taxon>Spermatophyta</taxon>
        <taxon>Magnoliopsida</taxon>
        <taxon>eudicotyledons</taxon>
        <taxon>Gunneridae</taxon>
        <taxon>Pentapetalae</taxon>
        <taxon>asterids</taxon>
        <taxon>Ericales</taxon>
        <taxon>Ericaceae</taxon>
        <taxon>Vaccinioideae</taxon>
        <taxon>Vaccinieae</taxon>
        <taxon>Vaccinium</taxon>
    </lineage>
</organism>
<sequence length="382" mass="41200">MPEEAMDVPVTDMMEMLLQAPSNTDQDDVLRSFITLARQHIQHGEPTEQTGSVGTSSNAEPLRSERFTIAEAISVGCTTRPRVVAILSNRAPRDLKAPIREDLLVVIRQMTDVIEMVSVTSGRRARGGEKREENLAGAMPEEATDVPVTDMMEMLLQTPSNTDQDDVVRSFITLARQHIQQERPSHALQAVVMAMKAKGGGGAVFQVLNHTRELYRNKIQATAVADECASLSAECAVAEALPLKSEESEHGMVGPSAECAIAEALPLRSEESERSMVGPSAECAIAEALPLRSEESEHSMVCLSAECAIVEAPLPLKSKESEHSMVGLSCESVAHGNSILAESGRSQIVLDAFPDGASFVCLKCGGLVSSSRKDKHDAYWCC</sequence>
<gene>
    <name evidence="1" type="ORF">Vadar_025107</name>
</gene>